<sequence length="454" mass="48205">MASLNDIANVDISLNTSTVGKASFGIPLVVSPTTAFTDRLRKYSTYSSAVSDGLDPQTLLALSAIFSQSPRPKIAYVGRRDAATINIGLTSSTIVTGAVYTLSINGESVAYTAVDGDGVDEVLNGLNSAIQADATLKALFGTPVVSDSYLSLPKTDATSSFAVTGGSNLSVSAQGGTSNLATDMEAIKAVDNTWYGWSLVERNDSLISQGAAWTETQAKLFFACTANESVWSSATDDVASQLKSQQYLRTVPIADRNAATQYPDAAVMGRFFTKDPGATVFALKSLASMTPSAFSDTEKGYLIDKNVNTYEQYSDNTYLFGVGTELKASGKVVSGEWIDVVRDRDWLINDIQTSIASVIIRNSKVPYTNAGIALIVSNLRARLKNAQTQGVIAPDEQDSDGNTVPGFKISYPNAADIDADVKASRILYITFDALLAGAIQLVQITGTLSYSYEG</sequence>
<reference evidence="2" key="1">
    <citation type="submission" date="2016-10" db="EMBL/GenBank/DDBJ databases">
        <authorList>
            <person name="Varghese N."/>
            <person name="Submissions S."/>
        </authorList>
    </citation>
    <scope>NUCLEOTIDE SEQUENCE [LARGE SCALE GENOMIC DNA]</scope>
    <source>
        <strain evidence="2">8N4</strain>
    </source>
</reference>
<gene>
    <name evidence="1" type="ORF">SAMN05216522_10514</name>
</gene>
<dbReference type="Proteomes" id="UP000242515">
    <property type="component" value="Unassembled WGS sequence"/>
</dbReference>
<evidence type="ECO:0000313" key="2">
    <source>
        <dbReference type="Proteomes" id="UP000242515"/>
    </source>
</evidence>
<keyword evidence="2" id="KW-1185">Reference proteome</keyword>
<accession>A0A1H9HQF8</accession>
<dbReference type="AlphaFoldDB" id="A0A1H9HQF8"/>
<organism evidence="1 2">
    <name type="scientific">Rosenbergiella nectarea</name>
    <dbReference type="NCBI Taxonomy" id="988801"/>
    <lineage>
        <taxon>Bacteria</taxon>
        <taxon>Pseudomonadati</taxon>
        <taxon>Pseudomonadota</taxon>
        <taxon>Gammaproteobacteria</taxon>
        <taxon>Enterobacterales</taxon>
        <taxon>Erwiniaceae</taxon>
        <taxon>Rosenbergiella</taxon>
    </lineage>
</organism>
<dbReference type="Pfam" id="PF11863">
    <property type="entry name" value="DUF3383"/>
    <property type="match status" value="1"/>
</dbReference>
<dbReference type="OrthoDB" id="1684431at2"/>
<dbReference type="STRING" id="988801.SAMN05216522_10514"/>
<proteinExistence type="predicted"/>
<evidence type="ECO:0008006" key="3">
    <source>
        <dbReference type="Google" id="ProtNLM"/>
    </source>
</evidence>
<dbReference type="InterPro" id="IPR021808">
    <property type="entry name" value="DUF3383"/>
</dbReference>
<dbReference type="RefSeq" id="WP_092674836.1">
    <property type="nucleotide sequence ID" value="NZ_FOGC01000005.1"/>
</dbReference>
<protein>
    <recommendedName>
        <fullName evidence="3">Mu-like prophage tail sheath protein gpL</fullName>
    </recommendedName>
</protein>
<dbReference type="EMBL" id="FOGC01000005">
    <property type="protein sequence ID" value="SEQ64506.1"/>
    <property type="molecule type" value="Genomic_DNA"/>
</dbReference>
<name>A0A1H9HQF8_9GAMM</name>
<evidence type="ECO:0000313" key="1">
    <source>
        <dbReference type="EMBL" id="SEQ64506.1"/>
    </source>
</evidence>